<accession>A0A9J6F2I6</accession>
<feature type="transmembrane region" description="Helical" evidence="7">
    <location>
        <begin position="89"/>
        <end position="118"/>
    </location>
</feature>
<comment type="caution">
    <text evidence="9">The sequence shown here is derived from an EMBL/GenBank/DDBJ whole genome shotgun (WGS) entry which is preliminary data.</text>
</comment>
<keyword evidence="10" id="KW-1185">Reference proteome</keyword>
<reference evidence="9" key="1">
    <citation type="journal article" date="2020" name="Cell">
        <title>Large-Scale Comparative Analyses of Tick Genomes Elucidate Their Genetic Diversity and Vector Capacities.</title>
        <authorList>
            <consortium name="Tick Genome and Microbiome Consortium (TIGMIC)"/>
            <person name="Jia N."/>
            <person name="Wang J."/>
            <person name="Shi W."/>
            <person name="Du L."/>
            <person name="Sun Y."/>
            <person name="Zhan W."/>
            <person name="Jiang J.F."/>
            <person name="Wang Q."/>
            <person name="Zhang B."/>
            <person name="Ji P."/>
            <person name="Bell-Sakyi L."/>
            <person name="Cui X.M."/>
            <person name="Yuan T.T."/>
            <person name="Jiang B.G."/>
            <person name="Yang W.F."/>
            <person name="Lam T.T."/>
            <person name="Chang Q.C."/>
            <person name="Ding S.J."/>
            <person name="Wang X.J."/>
            <person name="Zhu J.G."/>
            <person name="Ruan X.D."/>
            <person name="Zhao L."/>
            <person name="Wei J.T."/>
            <person name="Ye R.Z."/>
            <person name="Que T.C."/>
            <person name="Du C.H."/>
            <person name="Zhou Y.H."/>
            <person name="Cheng J.X."/>
            <person name="Dai P.F."/>
            <person name="Guo W.B."/>
            <person name="Han X.H."/>
            <person name="Huang E.J."/>
            <person name="Li L.F."/>
            <person name="Wei W."/>
            <person name="Gao Y.C."/>
            <person name="Liu J.Z."/>
            <person name="Shao H.Z."/>
            <person name="Wang X."/>
            <person name="Wang C.C."/>
            <person name="Yang T.C."/>
            <person name="Huo Q.B."/>
            <person name="Li W."/>
            <person name="Chen H.Y."/>
            <person name="Chen S.E."/>
            <person name="Zhou L.G."/>
            <person name="Ni X.B."/>
            <person name="Tian J.H."/>
            <person name="Sheng Y."/>
            <person name="Liu T."/>
            <person name="Pan Y.S."/>
            <person name="Xia L.Y."/>
            <person name="Li J."/>
            <person name="Zhao F."/>
            <person name="Cao W.C."/>
        </authorList>
    </citation>
    <scope>NUCLEOTIDE SEQUENCE</scope>
    <source>
        <strain evidence="9">Rmic-2018</strain>
    </source>
</reference>
<evidence type="ECO:0000256" key="6">
    <source>
        <dbReference type="ARBA" id="ARBA00023136"/>
    </source>
</evidence>
<organism evidence="9 10">
    <name type="scientific">Rhipicephalus microplus</name>
    <name type="common">Cattle tick</name>
    <name type="synonym">Boophilus microplus</name>
    <dbReference type="NCBI Taxonomy" id="6941"/>
    <lineage>
        <taxon>Eukaryota</taxon>
        <taxon>Metazoa</taxon>
        <taxon>Ecdysozoa</taxon>
        <taxon>Arthropoda</taxon>
        <taxon>Chelicerata</taxon>
        <taxon>Arachnida</taxon>
        <taxon>Acari</taxon>
        <taxon>Parasitiformes</taxon>
        <taxon>Ixodida</taxon>
        <taxon>Ixodoidea</taxon>
        <taxon>Ixodidae</taxon>
        <taxon>Rhipicephalinae</taxon>
        <taxon>Rhipicephalus</taxon>
        <taxon>Boophilus</taxon>
    </lineage>
</organism>
<dbReference type="PANTHER" id="PTHR24223:SF415">
    <property type="entry name" value="FI20190P1"/>
    <property type="match status" value="1"/>
</dbReference>
<dbReference type="EMBL" id="JABSTU010000001">
    <property type="protein sequence ID" value="KAH8040835.1"/>
    <property type="molecule type" value="Genomic_DNA"/>
</dbReference>
<name>A0A9J6F2I6_RHIMP</name>
<feature type="domain" description="ABC transmembrane type-1" evidence="8">
    <location>
        <begin position="64"/>
        <end position="286"/>
    </location>
</feature>
<evidence type="ECO:0000259" key="8">
    <source>
        <dbReference type="PROSITE" id="PS50929"/>
    </source>
</evidence>
<keyword evidence="2 7" id="KW-0812">Transmembrane</keyword>
<dbReference type="GO" id="GO:0005524">
    <property type="term" value="F:ATP binding"/>
    <property type="evidence" value="ECO:0007669"/>
    <property type="project" value="UniProtKB-KW"/>
</dbReference>
<keyword evidence="3" id="KW-0547">Nucleotide-binding</keyword>
<feature type="transmembrane region" description="Helical" evidence="7">
    <location>
        <begin position="174"/>
        <end position="204"/>
    </location>
</feature>
<evidence type="ECO:0000256" key="2">
    <source>
        <dbReference type="ARBA" id="ARBA00022692"/>
    </source>
</evidence>
<dbReference type="AlphaFoldDB" id="A0A9J6F2I6"/>
<dbReference type="InterPro" id="IPR050173">
    <property type="entry name" value="ABC_transporter_C-like"/>
</dbReference>
<dbReference type="GO" id="GO:0140359">
    <property type="term" value="F:ABC-type transporter activity"/>
    <property type="evidence" value="ECO:0007669"/>
    <property type="project" value="InterPro"/>
</dbReference>
<dbReference type="InterPro" id="IPR011527">
    <property type="entry name" value="ABC1_TM_dom"/>
</dbReference>
<protein>
    <recommendedName>
        <fullName evidence="8">ABC transmembrane type-1 domain-containing protein</fullName>
    </recommendedName>
</protein>
<evidence type="ECO:0000256" key="4">
    <source>
        <dbReference type="ARBA" id="ARBA00022840"/>
    </source>
</evidence>
<keyword evidence="4" id="KW-0067">ATP-binding</keyword>
<evidence type="ECO:0000256" key="1">
    <source>
        <dbReference type="ARBA" id="ARBA00022448"/>
    </source>
</evidence>
<sequence>MARLAQGRDSGAVTMILRQLQPAWLIASILCGSPGTSPPGSEQAGPFKECKWAARTSAAQHMVYGSAVWLSKWSQDGDVSQRHFYITGYALFLASYVVFNFVFWSIFVVGTLRAAIWFHQQLLNGIMRSPLSFFDTTPMGRIINRFSRDVESVDKEIPINANMTMCNIVWGMQLLILICIMSPYFTIVVVMAVLLFASVTIVSLPAFRQVQRLRSVTRSPILTHISESIAGVVSVRAFGVTKQFINALERCVDVNINCCYHSISLDWKHIICQSSARGVSTSTVFGDAQDNAWRAEAHVTSANGGSSFGCPTFPEHGPIEGSCELWLQPGQHTC</sequence>
<dbReference type="PROSITE" id="PS50929">
    <property type="entry name" value="ABC_TM1F"/>
    <property type="match status" value="1"/>
</dbReference>
<dbReference type="PANTHER" id="PTHR24223">
    <property type="entry name" value="ATP-BINDING CASSETTE SUB-FAMILY C"/>
    <property type="match status" value="1"/>
</dbReference>
<keyword evidence="6 7" id="KW-0472">Membrane</keyword>
<gene>
    <name evidence="9" type="ORF">HPB51_013005</name>
</gene>
<reference evidence="9" key="2">
    <citation type="submission" date="2021-09" db="EMBL/GenBank/DDBJ databases">
        <authorList>
            <person name="Jia N."/>
            <person name="Wang J."/>
            <person name="Shi W."/>
            <person name="Du L."/>
            <person name="Sun Y."/>
            <person name="Zhan W."/>
            <person name="Jiang J."/>
            <person name="Wang Q."/>
            <person name="Zhang B."/>
            <person name="Ji P."/>
            <person name="Sakyi L.B."/>
            <person name="Cui X."/>
            <person name="Yuan T."/>
            <person name="Jiang B."/>
            <person name="Yang W."/>
            <person name="Lam T.T.-Y."/>
            <person name="Chang Q."/>
            <person name="Ding S."/>
            <person name="Wang X."/>
            <person name="Zhu J."/>
            <person name="Ruan X."/>
            <person name="Zhao L."/>
            <person name="Wei J."/>
            <person name="Que T."/>
            <person name="Du C."/>
            <person name="Cheng J."/>
            <person name="Dai P."/>
            <person name="Han X."/>
            <person name="Huang E."/>
            <person name="Gao Y."/>
            <person name="Liu J."/>
            <person name="Shao H."/>
            <person name="Ye R."/>
            <person name="Li L."/>
            <person name="Wei W."/>
            <person name="Wang X."/>
            <person name="Wang C."/>
            <person name="Huo Q."/>
            <person name="Li W."/>
            <person name="Guo W."/>
            <person name="Chen H."/>
            <person name="Chen S."/>
            <person name="Zhou L."/>
            <person name="Zhou L."/>
            <person name="Ni X."/>
            <person name="Tian J."/>
            <person name="Zhou Y."/>
            <person name="Sheng Y."/>
            <person name="Liu T."/>
            <person name="Pan Y."/>
            <person name="Xia L."/>
            <person name="Li J."/>
            <person name="Zhao F."/>
            <person name="Cao W."/>
        </authorList>
    </citation>
    <scope>NUCLEOTIDE SEQUENCE</scope>
    <source>
        <strain evidence="9">Rmic-2018</strain>
        <tissue evidence="9">Larvae</tissue>
    </source>
</reference>
<dbReference type="SUPFAM" id="SSF90123">
    <property type="entry name" value="ABC transporter transmembrane region"/>
    <property type="match status" value="1"/>
</dbReference>
<dbReference type="Pfam" id="PF00664">
    <property type="entry name" value="ABC_membrane"/>
    <property type="match status" value="1"/>
</dbReference>
<dbReference type="VEuPathDB" id="VectorBase:LOC119178251"/>
<dbReference type="GO" id="GO:0016020">
    <property type="term" value="C:membrane"/>
    <property type="evidence" value="ECO:0007669"/>
    <property type="project" value="InterPro"/>
</dbReference>
<keyword evidence="1" id="KW-0813">Transport</keyword>
<evidence type="ECO:0000256" key="5">
    <source>
        <dbReference type="ARBA" id="ARBA00022989"/>
    </source>
</evidence>
<dbReference type="InterPro" id="IPR036640">
    <property type="entry name" value="ABC1_TM_sf"/>
</dbReference>
<dbReference type="Proteomes" id="UP000821866">
    <property type="component" value="Chromosome 1"/>
</dbReference>
<evidence type="ECO:0000256" key="3">
    <source>
        <dbReference type="ARBA" id="ARBA00022741"/>
    </source>
</evidence>
<keyword evidence="5 7" id="KW-1133">Transmembrane helix</keyword>
<evidence type="ECO:0000313" key="9">
    <source>
        <dbReference type="EMBL" id="KAH8040835.1"/>
    </source>
</evidence>
<proteinExistence type="predicted"/>
<evidence type="ECO:0000256" key="7">
    <source>
        <dbReference type="SAM" id="Phobius"/>
    </source>
</evidence>
<dbReference type="Gene3D" id="1.20.1560.10">
    <property type="entry name" value="ABC transporter type 1, transmembrane domain"/>
    <property type="match status" value="1"/>
</dbReference>
<evidence type="ECO:0000313" key="10">
    <source>
        <dbReference type="Proteomes" id="UP000821866"/>
    </source>
</evidence>